<evidence type="ECO:0000256" key="1">
    <source>
        <dbReference type="SAM" id="MobiDB-lite"/>
    </source>
</evidence>
<dbReference type="Proteomes" id="UP001152797">
    <property type="component" value="Unassembled WGS sequence"/>
</dbReference>
<dbReference type="Gene3D" id="1.25.40.10">
    <property type="entry name" value="Tetratricopeptide repeat domain"/>
    <property type="match status" value="2"/>
</dbReference>
<dbReference type="EMBL" id="CAMXCT020001224">
    <property type="protein sequence ID" value="CAL1141337.1"/>
    <property type="molecule type" value="Genomic_DNA"/>
</dbReference>
<dbReference type="Pfam" id="PF01535">
    <property type="entry name" value="PPR"/>
    <property type="match status" value="1"/>
</dbReference>
<dbReference type="EMBL" id="CAMXCT010001224">
    <property type="protein sequence ID" value="CAI3987962.1"/>
    <property type="molecule type" value="Genomic_DNA"/>
</dbReference>
<gene>
    <name evidence="2" type="ORF">C1SCF055_LOCUS15197</name>
</gene>
<dbReference type="OrthoDB" id="185373at2759"/>
<sequence>MADACACRTWTLRDLGAALQACKKSAQWQLALQLLSQVNSLGQGTAILYTAAIGSCKNNWRHAVQLLCNMKSIAVEADAFCGTALLPLLHWRQAVYLQQNKATGVNIITLNAAMKTCEKTNRWQCALALHQGEFQPDAISFNTAICACEAATWCWALQLLHSAGSVNIVTFNSAMRALVTGEQWQRALSLLEIIHFRRLSMTSVTSSTAITACDRGGLWQLALALLWDDLAMGNIQVVTISSAITACERAGEWQKALQLFWELTGKVKLDIIAFNAAISASRGQWVLSMQLLWILRSRGIKDSMVTMATIATSCASGRQWHRATLLSSRSIVGQNAALSACEGTGHWQESLTFLMEMKLEAVQPSSVSWNSCASAMSEKWTVAMALLCQAQEGCLETTLPLSNAAMSACQTCAHWPQTLGVLADLPQRKLQGDLLSFSAGLQSTWRSSLEVLKMLQDASIQVDAIAYDAMLSTLEKAGQGALLLELLTDLHPAMLGAWAPAIAAFIVGAMHVEEAPGSTRKHRYFRHLLVPRVEMCSETPAFCFGEQVHYLSRQTNEWIPAVVQGHVMVGQTRYYNLDVQEAADPSRVMSREQYEAMKFVNPVNPLTEVFCFGEQVRYLSRSTGQWIPAVVQGHVMIGQELHYHLDIQESAHPSRVKREAGQAAQATQATQATQAQYPQYPPSAMAPTVPALPEVPAPPAPAPAPEPQVPCTAASVNSRPVPAPLEDSVCALRVASPAPRAKAISVPQSRQRESIPPAAKAPDKTTKTSCEMQDGLKEPEIVKGGPGGLERVERPSDLFSQKTFLDEPHFGLARETFPDSPDSLSLNVSIPLIPVAPQTRHRVEQVEGAARPPVLVQPVQPVQPVQQVQRLSDLFSQKTFLDEPHFGVSTTCDSLVEDSIPVNKKKLLSCSNLQGQHVSQ</sequence>
<evidence type="ECO:0000313" key="2">
    <source>
        <dbReference type="EMBL" id="CAI3987962.1"/>
    </source>
</evidence>
<organism evidence="2">
    <name type="scientific">Cladocopium goreaui</name>
    <dbReference type="NCBI Taxonomy" id="2562237"/>
    <lineage>
        <taxon>Eukaryota</taxon>
        <taxon>Sar</taxon>
        <taxon>Alveolata</taxon>
        <taxon>Dinophyceae</taxon>
        <taxon>Suessiales</taxon>
        <taxon>Symbiodiniaceae</taxon>
        <taxon>Cladocopium</taxon>
    </lineage>
</organism>
<name>A0A9P1C9F2_9DINO</name>
<feature type="region of interest" description="Disordered" evidence="1">
    <location>
        <begin position="742"/>
        <end position="771"/>
    </location>
</feature>
<proteinExistence type="predicted"/>
<feature type="compositionally biased region" description="Pro residues" evidence="1">
    <location>
        <begin position="693"/>
        <end position="708"/>
    </location>
</feature>
<accession>A0A9P1C9F2</accession>
<reference evidence="3 4" key="2">
    <citation type="submission" date="2024-05" db="EMBL/GenBank/DDBJ databases">
        <authorList>
            <person name="Chen Y."/>
            <person name="Shah S."/>
            <person name="Dougan E. K."/>
            <person name="Thang M."/>
            <person name="Chan C."/>
        </authorList>
    </citation>
    <scope>NUCLEOTIDE SEQUENCE [LARGE SCALE GENOMIC DNA]</scope>
</reference>
<dbReference type="InterPro" id="IPR011990">
    <property type="entry name" value="TPR-like_helical_dom_sf"/>
</dbReference>
<feature type="compositionally biased region" description="Low complexity" evidence="1">
    <location>
        <begin position="662"/>
        <end position="676"/>
    </location>
</feature>
<reference evidence="2" key="1">
    <citation type="submission" date="2022-10" db="EMBL/GenBank/DDBJ databases">
        <authorList>
            <person name="Chen Y."/>
            <person name="Dougan E. K."/>
            <person name="Chan C."/>
            <person name="Rhodes N."/>
            <person name="Thang M."/>
        </authorList>
    </citation>
    <scope>NUCLEOTIDE SEQUENCE</scope>
</reference>
<dbReference type="EMBL" id="CAMXCT030001224">
    <property type="protein sequence ID" value="CAL4775274.1"/>
    <property type="molecule type" value="Genomic_DNA"/>
</dbReference>
<keyword evidence="4" id="KW-1185">Reference proteome</keyword>
<dbReference type="InterPro" id="IPR002885">
    <property type="entry name" value="PPR_rpt"/>
</dbReference>
<feature type="region of interest" description="Disordered" evidence="1">
    <location>
        <begin position="652"/>
        <end position="715"/>
    </location>
</feature>
<evidence type="ECO:0000313" key="3">
    <source>
        <dbReference type="EMBL" id="CAL4775274.1"/>
    </source>
</evidence>
<dbReference type="AlphaFoldDB" id="A0A9P1C9F2"/>
<dbReference type="PANTHER" id="PTHR45613:SF9">
    <property type="entry name" value="MITOCHONDRIAL GROUP I INTRON SPLICING FACTOR CCM1"/>
    <property type="match status" value="1"/>
</dbReference>
<evidence type="ECO:0000313" key="4">
    <source>
        <dbReference type="Proteomes" id="UP001152797"/>
    </source>
</evidence>
<protein>
    <submittedName>
        <fullName evidence="3">Pentatricopeptide repeat-containing protein GUN1, chloroplastic (Pentatricopeptide repeat-containing protein At2g31400) (Protein GENOMES UNCOUPLED 1)</fullName>
    </submittedName>
</protein>
<comment type="caution">
    <text evidence="2">The sequence shown here is derived from an EMBL/GenBank/DDBJ whole genome shotgun (WGS) entry which is preliminary data.</text>
</comment>
<dbReference type="PANTHER" id="PTHR45613">
    <property type="entry name" value="PENTATRICOPEPTIDE REPEAT-CONTAINING PROTEIN"/>
    <property type="match status" value="1"/>
</dbReference>